<feature type="transmembrane region" description="Helical" evidence="6">
    <location>
        <begin position="283"/>
        <end position="302"/>
    </location>
</feature>
<keyword evidence="2" id="KW-0813">Transport</keyword>
<evidence type="ECO:0000256" key="2">
    <source>
        <dbReference type="ARBA" id="ARBA00022448"/>
    </source>
</evidence>
<evidence type="ECO:0000256" key="1">
    <source>
        <dbReference type="ARBA" id="ARBA00004141"/>
    </source>
</evidence>
<dbReference type="RefSeq" id="WP_128700324.1">
    <property type="nucleotide sequence ID" value="NZ_CP019384.1"/>
</dbReference>
<dbReference type="GO" id="GO:0016020">
    <property type="term" value="C:membrane"/>
    <property type="evidence" value="ECO:0007669"/>
    <property type="project" value="UniProtKB-SubCell"/>
</dbReference>
<feature type="transmembrane region" description="Helical" evidence="6">
    <location>
        <begin position="314"/>
        <end position="333"/>
    </location>
</feature>
<gene>
    <name evidence="8" type="ORF">BU251_07065</name>
</gene>
<protein>
    <recommendedName>
        <fullName evidence="7">Citrate transporter-like domain-containing protein</fullName>
    </recommendedName>
</protein>
<dbReference type="EMBL" id="CP019384">
    <property type="protein sequence ID" value="QAT17490.1"/>
    <property type="molecule type" value="Genomic_DNA"/>
</dbReference>
<accession>A0A410P5R1</accession>
<dbReference type="AlphaFoldDB" id="A0A410P5R1"/>
<keyword evidence="9" id="KW-1185">Reference proteome</keyword>
<evidence type="ECO:0000259" key="7">
    <source>
        <dbReference type="Pfam" id="PF03600"/>
    </source>
</evidence>
<keyword evidence="4 6" id="KW-1133">Transmembrane helix</keyword>
<feature type="transmembrane region" description="Helical" evidence="6">
    <location>
        <begin position="253"/>
        <end position="271"/>
    </location>
</feature>
<evidence type="ECO:0000256" key="5">
    <source>
        <dbReference type="ARBA" id="ARBA00023136"/>
    </source>
</evidence>
<organism evidence="8 9">
    <name type="scientific">Velamenicoccus archaeovorus</name>
    <dbReference type="NCBI Taxonomy" id="1930593"/>
    <lineage>
        <taxon>Bacteria</taxon>
        <taxon>Pseudomonadati</taxon>
        <taxon>Candidatus Omnitrophota</taxon>
        <taxon>Candidatus Velamenicoccus</taxon>
    </lineage>
</organism>
<dbReference type="KEGG" id="vai:BU251_07065"/>
<feature type="domain" description="Citrate transporter-like" evidence="7">
    <location>
        <begin position="55"/>
        <end position="402"/>
    </location>
</feature>
<feature type="transmembrane region" description="Helical" evidence="6">
    <location>
        <begin position="353"/>
        <end position="382"/>
    </location>
</feature>
<feature type="transmembrane region" description="Helical" evidence="6">
    <location>
        <begin position="120"/>
        <end position="148"/>
    </location>
</feature>
<feature type="transmembrane region" description="Helical" evidence="6">
    <location>
        <begin position="199"/>
        <end position="221"/>
    </location>
</feature>
<sequence>MRTAFIKFLTLIAASILVSTVSSRAGMSHAQALSLGIFTASICGTLFFWEFRLSFAFLGTSILILTRTIDIEHLVRFSSLEVILFLVGMMIIVGLMKDAGFFAWVVELILKMRNLTARKFVIAISLFSAVLSATTGEVVSIIFMVAAILEICDYFEVDPLPYVIISIFTTNIGSAATVLGNPIGILIATKSSLTAEDFLVKALPLSVVCLAVTIIVFDFWYRKKLNEFDKKIKELGANEILIRLISVPLARELKISLFILGLTVFLITVSHRIELFFHLENNAVLLTIPLIISAFIMIWKWHKAREFVEKDVEWWSLLFFMFLFAQAGTLQHTGATDVFAQGMIHLARGSHDVLLGLILWFSSIGSSIMDNVVIVVAFIPIINSFHALGKGMEAFWWALLFGGCLGGNITLIGSTANIVAIGILEKEKHIKIGFLDWLKIGLVIGLLTTGLVWAILLFFPVFG</sequence>
<keyword evidence="5 6" id="KW-0472">Membrane</keyword>
<evidence type="ECO:0000256" key="3">
    <source>
        <dbReference type="ARBA" id="ARBA00022692"/>
    </source>
</evidence>
<keyword evidence="3 6" id="KW-0812">Transmembrane</keyword>
<feature type="transmembrane region" description="Helical" evidence="6">
    <location>
        <begin position="394"/>
        <end position="420"/>
    </location>
</feature>
<evidence type="ECO:0000256" key="4">
    <source>
        <dbReference type="ARBA" id="ARBA00022989"/>
    </source>
</evidence>
<feature type="transmembrane region" description="Helical" evidence="6">
    <location>
        <begin position="77"/>
        <end position="96"/>
    </location>
</feature>
<dbReference type="OrthoDB" id="9765532at2"/>
<dbReference type="Pfam" id="PF03600">
    <property type="entry name" value="CitMHS"/>
    <property type="match status" value="1"/>
</dbReference>
<reference evidence="8 9" key="1">
    <citation type="submission" date="2017-01" db="EMBL/GenBank/DDBJ databases">
        <title>First insights into the biology of 'candidatus Vampirococcus archaeovorus'.</title>
        <authorList>
            <person name="Kizina J."/>
            <person name="Jordan S."/>
            <person name="Stueber K."/>
            <person name="Reinhardt R."/>
            <person name="Harder J."/>
        </authorList>
    </citation>
    <scope>NUCLEOTIDE SEQUENCE [LARGE SCALE GENOMIC DNA]</scope>
    <source>
        <strain evidence="8 9">LiM</strain>
    </source>
</reference>
<name>A0A410P5R1_VELA1</name>
<feature type="transmembrane region" description="Helical" evidence="6">
    <location>
        <begin position="160"/>
        <end position="179"/>
    </location>
</feature>
<evidence type="ECO:0000256" key="6">
    <source>
        <dbReference type="SAM" id="Phobius"/>
    </source>
</evidence>
<evidence type="ECO:0000313" key="9">
    <source>
        <dbReference type="Proteomes" id="UP000287243"/>
    </source>
</evidence>
<dbReference type="GO" id="GO:0055085">
    <property type="term" value="P:transmembrane transport"/>
    <property type="evidence" value="ECO:0007669"/>
    <property type="project" value="InterPro"/>
</dbReference>
<dbReference type="InterPro" id="IPR051475">
    <property type="entry name" value="Diverse_Ion_Transporter"/>
</dbReference>
<dbReference type="InterPro" id="IPR004680">
    <property type="entry name" value="Cit_transptr-like_dom"/>
</dbReference>
<dbReference type="Proteomes" id="UP000287243">
    <property type="component" value="Chromosome"/>
</dbReference>
<proteinExistence type="predicted"/>
<dbReference type="PANTHER" id="PTHR43568">
    <property type="entry name" value="P PROTEIN"/>
    <property type="match status" value="1"/>
</dbReference>
<dbReference type="PANTHER" id="PTHR43568:SF1">
    <property type="entry name" value="P PROTEIN"/>
    <property type="match status" value="1"/>
</dbReference>
<evidence type="ECO:0000313" key="8">
    <source>
        <dbReference type="EMBL" id="QAT17490.1"/>
    </source>
</evidence>
<feature type="transmembrane region" description="Helical" evidence="6">
    <location>
        <begin position="440"/>
        <end position="462"/>
    </location>
</feature>
<comment type="subcellular location">
    <subcellularLocation>
        <location evidence="1">Membrane</location>
        <topology evidence="1">Multi-pass membrane protein</topology>
    </subcellularLocation>
</comment>